<dbReference type="Pfam" id="PF00198">
    <property type="entry name" value="2-oxoacid_dh"/>
    <property type="match status" value="1"/>
</dbReference>
<dbReference type="PANTHER" id="PTHR23151:SF90">
    <property type="entry name" value="DIHYDROLIPOYLLYSINE-RESIDUE ACETYLTRANSFERASE COMPONENT OF PYRUVATE DEHYDROGENASE COMPLEX, MITOCHONDRIAL-RELATED"/>
    <property type="match status" value="1"/>
</dbReference>
<dbReference type="InterPro" id="IPR036625">
    <property type="entry name" value="E3-bd_dom_sf"/>
</dbReference>
<dbReference type="GO" id="GO:0006086">
    <property type="term" value="P:pyruvate decarboxylation to acetyl-CoA"/>
    <property type="evidence" value="ECO:0007669"/>
    <property type="project" value="InterPro"/>
</dbReference>
<dbReference type="InterPro" id="IPR023213">
    <property type="entry name" value="CAT-like_dom_sf"/>
</dbReference>
<keyword evidence="3" id="KW-0808">Transferase</keyword>
<dbReference type="EC" id="2.3.1.-" evidence="3"/>
<feature type="domain" description="Peripheral subunit-binding (PSBD)" evidence="7">
    <location>
        <begin position="199"/>
        <end position="236"/>
    </location>
</feature>
<dbReference type="Proteomes" id="UP001205105">
    <property type="component" value="Unassembled WGS sequence"/>
</dbReference>
<keyword evidence="9" id="KW-1185">Reference proteome</keyword>
<keyword evidence="5" id="KW-0732">Signal</keyword>
<evidence type="ECO:0000256" key="2">
    <source>
        <dbReference type="ARBA" id="ARBA00022823"/>
    </source>
</evidence>
<organism evidence="8 9">
    <name type="scientific">Chlorella ohadii</name>
    <dbReference type="NCBI Taxonomy" id="2649997"/>
    <lineage>
        <taxon>Eukaryota</taxon>
        <taxon>Viridiplantae</taxon>
        <taxon>Chlorophyta</taxon>
        <taxon>core chlorophytes</taxon>
        <taxon>Trebouxiophyceae</taxon>
        <taxon>Chlorellales</taxon>
        <taxon>Chlorellaceae</taxon>
        <taxon>Chlorella clade</taxon>
        <taxon>Chlorella</taxon>
    </lineage>
</organism>
<name>A0AAD5DVY9_9CHLO</name>
<evidence type="ECO:0000259" key="7">
    <source>
        <dbReference type="PROSITE" id="PS51826"/>
    </source>
</evidence>
<evidence type="ECO:0000256" key="3">
    <source>
        <dbReference type="RuleBase" id="RU003423"/>
    </source>
</evidence>
<reference evidence="8" key="1">
    <citation type="submission" date="2020-11" db="EMBL/GenBank/DDBJ databases">
        <title>Chlorella ohadii genome sequencing and assembly.</title>
        <authorList>
            <person name="Murik O."/>
            <person name="Treves H."/>
            <person name="Kedem I."/>
            <person name="Shotland Y."/>
            <person name="Kaplan A."/>
        </authorList>
    </citation>
    <scope>NUCLEOTIDE SEQUENCE</scope>
    <source>
        <strain evidence="8">1</strain>
    </source>
</reference>
<dbReference type="SUPFAM" id="SSF52777">
    <property type="entry name" value="CoA-dependent acyltransferases"/>
    <property type="match status" value="1"/>
</dbReference>
<dbReference type="Pfam" id="PF02817">
    <property type="entry name" value="E3_binding"/>
    <property type="match status" value="1"/>
</dbReference>
<dbReference type="Gene3D" id="4.10.320.10">
    <property type="entry name" value="E3-binding domain"/>
    <property type="match status" value="1"/>
</dbReference>
<dbReference type="SUPFAM" id="SSF47005">
    <property type="entry name" value="Peripheral subunit-binding domain of 2-oxo acid dehydrogenase complex"/>
    <property type="match status" value="1"/>
</dbReference>
<evidence type="ECO:0000313" key="9">
    <source>
        <dbReference type="Proteomes" id="UP001205105"/>
    </source>
</evidence>
<keyword evidence="3" id="KW-0012">Acyltransferase</keyword>
<sequence length="522" mass="52988">MRRSRALLLRAARGLAAAADASAALQNVISVPSGLAAASATVLRPGALGHSRSHCLGGLRAFSALPPHTELSMPALSPTMSQGNLVAWHVKEGQAVGPGDVLADVETDKATLSWENQDEGFVAKLLVTEGTKDIQVGTPVALLVDEEEQLAAFKDYKAAGSGSGATTAAAAGAAADAPSSSGSAAAAAEAKPAVHRDSRIGPAARTLLAESGLSPEDVTPTGPHGIITKGDVLAAIDAGVKPRAAAAAPAPAAPAAPQQQQQQQPAAAAPQQQAAATKPAAAPVAAAAGKVPPKGAAYTDIPNSQVRKIIAQRLQESKQTIPHLYLSADVDLDGVAGLREALKQQGTKVSVNDIVIKAAALALAEVPAANSLWDAAQEAAVPAGSVDIAVAVATEGGLITPIVRSANTKPLAQISAEVRELAGRARANKLQPHEFQGGSFTISNLGMFGVDQFCAIINPPQACIMAVGGSRQVAYMAGGRPASKTQMTVTLSADNRVYDGEVASQFLAAFARHMANPYTLFQ</sequence>
<feature type="signal peptide" evidence="5">
    <location>
        <begin position="1"/>
        <end position="18"/>
    </location>
</feature>
<dbReference type="Gene3D" id="3.30.559.10">
    <property type="entry name" value="Chloramphenicol acetyltransferase-like domain"/>
    <property type="match status" value="1"/>
</dbReference>
<keyword evidence="2 3" id="KW-0450">Lipoyl</keyword>
<gene>
    <name evidence="8" type="ORF">COHA_003233</name>
</gene>
<dbReference type="SUPFAM" id="SSF51230">
    <property type="entry name" value="Single hybrid motif"/>
    <property type="match status" value="1"/>
</dbReference>
<evidence type="ECO:0000259" key="6">
    <source>
        <dbReference type="PROSITE" id="PS50968"/>
    </source>
</evidence>
<dbReference type="CDD" id="cd06849">
    <property type="entry name" value="lipoyl_domain"/>
    <property type="match status" value="1"/>
</dbReference>
<evidence type="ECO:0000256" key="5">
    <source>
        <dbReference type="SAM" id="SignalP"/>
    </source>
</evidence>
<feature type="domain" description="Lipoyl-binding" evidence="6">
    <location>
        <begin position="68"/>
        <end position="144"/>
    </location>
</feature>
<dbReference type="FunFam" id="2.40.50.100:FF:000010">
    <property type="entry name" value="Acetyltransferase component of pyruvate dehydrogenase complex"/>
    <property type="match status" value="1"/>
</dbReference>
<dbReference type="GO" id="GO:0016746">
    <property type="term" value="F:acyltransferase activity"/>
    <property type="evidence" value="ECO:0007669"/>
    <property type="project" value="UniProtKB-KW"/>
</dbReference>
<feature type="region of interest" description="Disordered" evidence="4">
    <location>
        <begin position="245"/>
        <end position="281"/>
    </location>
</feature>
<proteinExistence type="inferred from homology"/>
<dbReference type="InterPro" id="IPR000089">
    <property type="entry name" value="Biotin_lipoyl"/>
</dbReference>
<dbReference type="InterPro" id="IPR045257">
    <property type="entry name" value="E2/Pdx1"/>
</dbReference>
<dbReference type="PROSITE" id="PS50968">
    <property type="entry name" value="BIOTINYL_LIPOYL"/>
    <property type="match status" value="1"/>
</dbReference>
<evidence type="ECO:0000313" key="8">
    <source>
        <dbReference type="EMBL" id="KAI7843060.1"/>
    </source>
</evidence>
<dbReference type="GO" id="GO:0005739">
    <property type="term" value="C:mitochondrion"/>
    <property type="evidence" value="ECO:0007669"/>
    <property type="project" value="TreeGrafter"/>
</dbReference>
<feature type="chain" id="PRO_5042044742" description="Dihydrolipoamide acetyltransferase component of pyruvate dehydrogenase complex" evidence="5">
    <location>
        <begin position="19"/>
        <end position="522"/>
    </location>
</feature>
<dbReference type="InterPro" id="IPR004167">
    <property type="entry name" value="PSBD"/>
</dbReference>
<comment type="similarity">
    <text evidence="1 3">Belongs to the 2-oxoacid dehydrogenase family.</text>
</comment>
<dbReference type="Pfam" id="PF00364">
    <property type="entry name" value="Biotin_lipoyl"/>
    <property type="match status" value="1"/>
</dbReference>
<dbReference type="FunFam" id="3.30.559.10:FF:000003">
    <property type="entry name" value="Acetyltransferase component of pyruvate dehydrogenase complex"/>
    <property type="match status" value="1"/>
</dbReference>
<evidence type="ECO:0000256" key="4">
    <source>
        <dbReference type="SAM" id="MobiDB-lite"/>
    </source>
</evidence>
<comment type="cofactor">
    <cofactor evidence="3">
        <name>(R)-lipoate</name>
        <dbReference type="ChEBI" id="CHEBI:83088"/>
    </cofactor>
</comment>
<evidence type="ECO:0000256" key="1">
    <source>
        <dbReference type="ARBA" id="ARBA00007317"/>
    </source>
</evidence>
<comment type="caution">
    <text evidence="8">The sequence shown here is derived from an EMBL/GenBank/DDBJ whole genome shotgun (WGS) entry which is preliminary data.</text>
</comment>
<dbReference type="InterPro" id="IPR001078">
    <property type="entry name" value="2-oxoacid_DH_actylTfrase"/>
</dbReference>
<dbReference type="InterPro" id="IPR011053">
    <property type="entry name" value="Single_hybrid_motif"/>
</dbReference>
<accession>A0AAD5DVY9</accession>
<dbReference type="PANTHER" id="PTHR23151">
    <property type="entry name" value="DIHYDROLIPOAMIDE ACETYL/SUCCINYL-TRANSFERASE-RELATED"/>
    <property type="match status" value="1"/>
</dbReference>
<dbReference type="EMBL" id="JADXDR010000043">
    <property type="protein sequence ID" value="KAI7843060.1"/>
    <property type="molecule type" value="Genomic_DNA"/>
</dbReference>
<protein>
    <recommendedName>
        <fullName evidence="3">Dihydrolipoamide acetyltransferase component of pyruvate dehydrogenase complex</fullName>
        <ecNumber evidence="3">2.3.1.-</ecNumber>
    </recommendedName>
</protein>
<dbReference type="PROSITE" id="PS51826">
    <property type="entry name" value="PSBD"/>
    <property type="match status" value="1"/>
</dbReference>
<dbReference type="AlphaFoldDB" id="A0AAD5DVY9"/>
<dbReference type="Gene3D" id="2.40.50.100">
    <property type="match status" value="1"/>
</dbReference>
<dbReference type="GO" id="GO:0045254">
    <property type="term" value="C:pyruvate dehydrogenase complex"/>
    <property type="evidence" value="ECO:0007669"/>
    <property type="project" value="InterPro"/>
</dbReference>